<reference evidence="2" key="1">
    <citation type="journal article" date="2012" name="Nat. Biotechnol.">
        <title>Reference genome sequence of the model plant Setaria.</title>
        <authorList>
            <person name="Bennetzen J.L."/>
            <person name="Schmutz J."/>
            <person name="Wang H."/>
            <person name="Percifield R."/>
            <person name="Hawkins J."/>
            <person name="Pontaroli A.C."/>
            <person name="Estep M."/>
            <person name="Feng L."/>
            <person name="Vaughn J.N."/>
            <person name="Grimwood J."/>
            <person name="Jenkins J."/>
            <person name="Barry K."/>
            <person name="Lindquist E."/>
            <person name="Hellsten U."/>
            <person name="Deshpande S."/>
            <person name="Wang X."/>
            <person name="Wu X."/>
            <person name="Mitros T."/>
            <person name="Triplett J."/>
            <person name="Yang X."/>
            <person name="Ye C.Y."/>
            <person name="Mauro-Herrera M."/>
            <person name="Wang L."/>
            <person name="Li P."/>
            <person name="Sharma M."/>
            <person name="Sharma R."/>
            <person name="Ronald P.C."/>
            <person name="Panaud O."/>
            <person name="Kellogg E.A."/>
            <person name="Brutnell T.P."/>
            <person name="Doust A.N."/>
            <person name="Tuskan G.A."/>
            <person name="Rokhsar D."/>
            <person name="Devos K.M."/>
        </authorList>
    </citation>
    <scope>NUCLEOTIDE SEQUENCE [LARGE SCALE GENOMIC DNA]</scope>
    <source>
        <strain evidence="2">cv. Yugu1</strain>
    </source>
</reference>
<dbReference type="InParanoid" id="K4ANM4"/>
<dbReference type="EnsemblPlants" id="KQK87270">
    <property type="protein sequence ID" value="KQK87270"/>
    <property type="gene ID" value="SETIT_040521mg"/>
</dbReference>
<name>K4ANM4_SETIT</name>
<evidence type="ECO:0000313" key="1">
    <source>
        <dbReference type="EnsemblPlants" id="KQK87270"/>
    </source>
</evidence>
<reference evidence="1" key="2">
    <citation type="submission" date="2018-08" db="UniProtKB">
        <authorList>
            <consortium name="EnsemblPlants"/>
        </authorList>
    </citation>
    <scope>IDENTIFICATION</scope>
    <source>
        <strain evidence="1">Yugu1</strain>
    </source>
</reference>
<sequence>MIVAHCLGNHGLIITLVVDQNCNEMRTKTVLVYFAIPLWESVWCVGIWKHSTSHYWVLERKDDLPGKKQRRLV</sequence>
<keyword evidence="2" id="KW-1185">Reference proteome</keyword>
<dbReference type="EMBL" id="AGNK02005378">
    <property type="status" value="NOT_ANNOTATED_CDS"/>
    <property type="molecule type" value="Genomic_DNA"/>
</dbReference>
<dbReference type="Proteomes" id="UP000004995">
    <property type="component" value="Unassembled WGS sequence"/>
</dbReference>
<dbReference type="HOGENOM" id="CLU_2709540_0_0_1"/>
<protein>
    <submittedName>
        <fullName evidence="1">Uncharacterized protein</fullName>
    </submittedName>
</protein>
<organism evidence="1 2">
    <name type="scientific">Setaria italica</name>
    <name type="common">Foxtail millet</name>
    <name type="synonym">Panicum italicum</name>
    <dbReference type="NCBI Taxonomy" id="4555"/>
    <lineage>
        <taxon>Eukaryota</taxon>
        <taxon>Viridiplantae</taxon>
        <taxon>Streptophyta</taxon>
        <taxon>Embryophyta</taxon>
        <taxon>Tracheophyta</taxon>
        <taxon>Spermatophyta</taxon>
        <taxon>Magnoliopsida</taxon>
        <taxon>Liliopsida</taxon>
        <taxon>Poales</taxon>
        <taxon>Poaceae</taxon>
        <taxon>PACMAD clade</taxon>
        <taxon>Panicoideae</taxon>
        <taxon>Panicodae</taxon>
        <taxon>Paniceae</taxon>
        <taxon>Cenchrinae</taxon>
        <taxon>Setaria</taxon>
    </lineage>
</organism>
<dbReference type="AlphaFoldDB" id="K4ANM4"/>
<accession>K4ANM4</accession>
<proteinExistence type="predicted"/>
<dbReference type="Gramene" id="KQK87270">
    <property type="protein sequence ID" value="KQK87270"/>
    <property type="gene ID" value="SETIT_040521mg"/>
</dbReference>
<evidence type="ECO:0000313" key="2">
    <source>
        <dbReference type="Proteomes" id="UP000004995"/>
    </source>
</evidence>